<protein>
    <recommendedName>
        <fullName evidence="2">NADP-dependent oxidoreductase domain-containing protein</fullName>
    </recommendedName>
</protein>
<name>A0A165VJ00_9AGAM</name>
<dbReference type="OrthoDB" id="48988at2759"/>
<keyword evidence="1" id="KW-0560">Oxidoreductase</keyword>
<dbReference type="Gene3D" id="3.20.20.100">
    <property type="entry name" value="NADP-dependent oxidoreductase domain"/>
    <property type="match status" value="2"/>
</dbReference>
<evidence type="ECO:0000256" key="1">
    <source>
        <dbReference type="ARBA" id="ARBA00023002"/>
    </source>
</evidence>
<sequence length="415" mass="46906">MPRDKIVMTEAPVSKDHGTFLLDVDLDVIGLVDQYGLSRKVSQHIFEPSSERLQLEYIDRDTPIAALHDMIKAVYVRYTGMSSRDADHFHAMSHGPTPFVYTQNHYNLVRREEEREIFPTLKVETSILMPPKRLSEDSTRGSTVGSSAEEIAIKRGISMAQVRTTTSPRARCTFTDSETLGGVHVQLMEEEIKYLEDASGYHWPPVNLQSATRRQSLHTITPMYTLSEATSLPEIPLIEHSDKEDASWYSVRLGKFGLKVSRIILSCMQYSSTGWRDRVIEDEEVVKHVKMAYDAGINAFDTVNRIFDSVKHSLERVQSDYTDLQYAGIVTKTRYVRSIGMRSCWAYQCGPGHAKTIIAWLTVRSGRWPPTLEDGRGRIPLGGTHERNFETCGCRCSASDPFLGHRQGVVFLSAP</sequence>
<dbReference type="InterPro" id="IPR036812">
    <property type="entry name" value="NAD(P)_OxRdtase_dom_sf"/>
</dbReference>
<dbReference type="EMBL" id="KV425553">
    <property type="protein sequence ID" value="KZT29740.1"/>
    <property type="molecule type" value="Genomic_DNA"/>
</dbReference>
<dbReference type="Proteomes" id="UP000076761">
    <property type="component" value="Unassembled WGS sequence"/>
</dbReference>
<dbReference type="SUPFAM" id="SSF51430">
    <property type="entry name" value="NAD(P)-linked oxidoreductase"/>
    <property type="match status" value="2"/>
</dbReference>
<dbReference type="AlphaFoldDB" id="A0A165VJ00"/>
<dbReference type="GO" id="GO:0016491">
    <property type="term" value="F:oxidoreductase activity"/>
    <property type="evidence" value="ECO:0007669"/>
    <property type="project" value="UniProtKB-KW"/>
</dbReference>
<dbReference type="InParanoid" id="A0A165VJ00"/>
<accession>A0A165VJ00</accession>
<evidence type="ECO:0000259" key="2">
    <source>
        <dbReference type="Pfam" id="PF00248"/>
    </source>
</evidence>
<dbReference type="STRING" id="1314782.A0A165VJ00"/>
<dbReference type="Pfam" id="PF00248">
    <property type="entry name" value="Aldo_ket_red"/>
    <property type="match status" value="1"/>
</dbReference>
<proteinExistence type="predicted"/>
<gene>
    <name evidence="3" type="ORF">NEOLEDRAFT_1144843</name>
</gene>
<reference evidence="3 4" key="1">
    <citation type="journal article" date="2016" name="Mol. Biol. Evol.">
        <title>Comparative Genomics of Early-Diverging Mushroom-Forming Fungi Provides Insights into the Origins of Lignocellulose Decay Capabilities.</title>
        <authorList>
            <person name="Nagy L.G."/>
            <person name="Riley R."/>
            <person name="Tritt A."/>
            <person name="Adam C."/>
            <person name="Daum C."/>
            <person name="Floudas D."/>
            <person name="Sun H."/>
            <person name="Yadav J.S."/>
            <person name="Pangilinan J."/>
            <person name="Larsson K.H."/>
            <person name="Matsuura K."/>
            <person name="Barry K."/>
            <person name="Labutti K."/>
            <person name="Kuo R."/>
            <person name="Ohm R.A."/>
            <person name="Bhattacharya S.S."/>
            <person name="Shirouzu T."/>
            <person name="Yoshinaga Y."/>
            <person name="Martin F.M."/>
            <person name="Grigoriev I.V."/>
            <person name="Hibbett D.S."/>
        </authorList>
    </citation>
    <scope>NUCLEOTIDE SEQUENCE [LARGE SCALE GENOMIC DNA]</scope>
    <source>
        <strain evidence="3 4">HHB14362 ss-1</strain>
    </source>
</reference>
<feature type="domain" description="NADP-dependent oxidoreductase" evidence="2">
    <location>
        <begin position="53"/>
        <end position="122"/>
    </location>
</feature>
<evidence type="ECO:0000313" key="3">
    <source>
        <dbReference type="EMBL" id="KZT29740.1"/>
    </source>
</evidence>
<dbReference type="InterPro" id="IPR050523">
    <property type="entry name" value="AKR_Detox_Biosynth"/>
</dbReference>
<evidence type="ECO:0000313" key="4">
    <source>
        <dbReference type="Proteomes" id="UP000076761"/>
    </source>
</evidence>
<dbReference type="PANTHER" id="PTHR43364">
    <property type="entry name" value="NADH-SPECIFIC METHYLGLYOXAL REDUCTASE-RELATED"/>
    <property type="match status" value="1"/>
</dbReference>
<dbReference type="PANTHER" id="PTHR43364:SF4">
    <property type="entry name" value="NAD(P)-LINKED OXIDOREDUCTASE SUPERFAMILY PROTEIN"/>
    <property type="match status" value="1"/>
</dbReference>
<organism evidence="3 4">
    <name type="scientific">Neolentinus lepideus HHB14362 ss-1</name>
    <dbReference type="NCBI Taxonomy" id="1314782"/>
    <lineage>
        <taxon>Eukaryota</taxon>
        <taxon>Fungi</taxon>
        <taxon>Dikarya</taxon>
        <taxon>Basidiomycota</taxon>
        <taxon>Agaricomycotina</taxon>
        <taxon>Agaricomycetes</taxon>
        <taxon>Gloeophyllales</taxon>
        <taxon>Gloeophyllaceae</taxon>
        <taxon>Neolentinus</taxon>
    </lineage>
</organism>
<keyword evidence="4" id="KW-1185">Reference proteome</keyword>
<dbReference type="InterPro" id="IPR023210">
    <property type="entry name" value="NADP_OxRdtase_dom"/>
</dbReference>